<comment type="similarity">
    <text evidence="1">Belongs to the bacterial ribosomal protein bL33 family.</text>
</comment>
<dbReference type="InParanoid" id="A0A5K4F5S6"/>
<dbReference type="FunCoup" id="A0A5K4F5S6">
    <property type="interactions" value="358"/>
</dbReference>
<evidence type="ECO:0000256" key="2">
    <source>
        <dbReference type="ARBA" id="ARBA00022980"/>
    </source>
</evidence>
<sequence length="66" mass="7393">MSTSQGFIKTVMVLLESTSGSGHCIVGFRPRLANNRKEKVAFDPLVQQNVLYRELRKIRSLKKAGS</sequence>
<dbReference type="Proteomes" id="UP000008854">
    <property type="component" value="Unassembled WGS sequence"/>
</dbReference>
<dbReference type="Gene3D" id="2.20.28.120">
    <property type="entry name" value="Ribosomal protein L33"/>
    <property type="match status" value="1"/>
</dbReference>
<name>A0A5K4F5S6_SCHMA</name>
<evidence type="ECO:0000313" key="4">
    <source>
        <dbReference type="Proteomes" id="UP000008854"/>
    </source>
</evidence>
<reference evidence="4" key="1">
    <citation type="journal article" date="2012" name="PLoS Negl. Trop. Dis.">
        <title>A systematically improved high quality genome and transcriptome of the human blood fluke Schistosoma mansoni.</title>
        <authorList>
            <person name="Protasio A.V."/>
            <person name="Tsai I.J."/>
            <person name="Babbage A."/>
            <person name="Nichol S."/>
            <person name="Hunt M."/>
            <person name="Aslett M.A."/>
            <person name="De Silva N."/>
            <person name="Velarde G.S."/>
            <person name="Anderson T.J."/>
            <person name="Clark R.C."/>
            <person name="Davidson C."/>
            <person name="Dillon G.P."/>
            <person name="Holroyd N.E."/>
            <person name="LoVerde P.T."/>
            <person name="Lloyd C."/>
            <person name="McQuillan J."/>
            <person name="Oliveira G."/>
            <person name="Otto T.D."/>
            <person name="Parker-Manuel S.J."/>
            <person name="Quail M.A."/>
            <person name="Wilson R.A."/>
            <person name="Zerlotini A."/>
            <person name="Dunne D.W."/>
            <person name="Berriman M."/>
        </authorList>
    </citation>
    <scope>NUCLEOTIDE SEQUENCE [LARGE SCALE GENOMIC DNA]</scope>
    <source>
        <strain evidence="4">Puerto Rican</strain>
    </source>
</reference>
<reference evidence="5" key="2">
    <citation type="submission" date="2019-11" db="UniProtKB">
        <authorList>
            <consortium name="WormBaseParasite"/>
        </authorList>
    </citation>
    <scope>IDENTIFICATION</scope>
    <source>
        <strain evidence="5">Puerto Rican</strain>
    </source>
</reference>
<evidence type="ECO:0000313" key="5">
    <source>
        <dbReference type="WBParaSite" id="Smp_324260.1"/>
    </source>
</evidence>
<proteinExistence type="inferred from homology"/>
<dbReference type="InterPro" id="IPR038584">
    <property type="entry name" value="Ribosomal_bL33_sf"/>
</dbReference>
<organism evidence="4 5">
    <name type="scientific">Schistosoma mansoni</name>
    <name type="common">Blood fluke</name>
    <dbReference type="NCBI Taxonomy" id="6183"/>
    <lineage>
        <taxon>Eukaryota</taxon>
        <taxon>Metazoa</taxon>
        <taxon>Spiralia</taxon>
        <taxon>Lophotrochozoa</taxon>
        <taxon>Platyhelminthes</taxon>
        <taxon>Trematoda</taxon>
        <taxon>Digenea</taxon>
        <taxon>Strigeidida</taxon>
        <taxon>Schistosomatoidea</taxon>
        <taxon>Schistosomatidae</taxon>
        <taxon>Schistosoma</taxon>
    </lineage>
</organism>
<accession>A0A5K4F5S6</accession>
<keyword evidence="4" id="KW-1185">Reference proteome</keyword>
<evidence type="ECO:0000256" key="3">
    <source>
        <dbReference type="ARBA" id="ARBA00023274"/>
    </source>
</evidence>
<protein>
    <submittedName>
        <fullName evidence="5">39S ribosomal protein L33, mitochondrial</fullName>
    </submittedName>
</protein>
<dbReference type="GO" id="GO:1990904">
    <property type="term" value="C:ribonucleoprotein complex"/>
    <property type="evidence" value="ECO:0007669"/>
    <property type="project" value="UniProtKB-KW"/>
</dbReference>
<dbReference type="WBParaSite" id="Smp_324260.1">
    <property type="protein sequence ID" value="Smp_324260.1"/>
    <property type="gene ID" value="Smp_324260"/>
</dbReference>
<keyword evidence="2" id="KW-0689">Ribosomal protein</keyword>
<evidence type="ECO:0000256" key="1">
    <source>
        <dbReference type="ARBA" id="ARBA00007596"/>
    </source>
</evidence>
<keyword evidence="3" id="KW-0687">Ribonucleoprotein</keyword>
<dbReference type="GO" id="GO:0005840">
    <property type="term" value="C:ribosome"/>
    <property type="evidence" value="ECO:0007669"/>
    <property type="project" value="UniProtKB-KW"/>
</dbReference>
<dbReference type="AlphaFoldDB" id="A0A5K4F5S6"/>